<keyword evidence="2" id="KW-0479">Metal-binding</keyword>
<keyword evidence="7" id="KW-1185">Reference proteome</keyword>
<gene>
    <name evidence="6" type="ORF">J7I43_17505</name>
</gene>
<dbReference type="EMBL" id="JAGHKP010000003">
    <property type="protein sequence ID" value="MBO9154028.1"/>
    <property type="molecule type" value="Genomic_DNA"/>
</dbReference>
<evidence type="ECO:0000256" key="3">
    <source>
        <dbReference type="ARBA" id="ARBA00022982"/>
    </source>
</evidence>
<evidence type="ECO:0000256" key="1">
    <source>
        <dbReference type="ARBA" id="ARBA00022448"/>
    </source>
</evidence>
<evidence type="ECO:0000256" key="4">
    <source>
        <dbReference type="ARBA" id="ARBA00023008"/>
    </source>
</evidence>
<keyword evidence="1" id="KW-0813">Transport</keyword>
<dbReference type="InterPro" id="IPR050845">
    <property type="entry name" value="Cu-binding_ET"/>
</dbReference>
<name>A0ABS3YIA4_9BACT</name>
<dbReference type="PANTHER" id="PTHR38439">
    <property type="entry name" value="AURACYANIN-B"/>
    <property type="match status" value="1"/>
</dbReference>
<dbReference type="InterPro" id="IPR008972">
    <property type="entry name" value="Cupredoxin"/>
</dbReference>
<organism evidence="6 7">
    <name type="scientific">Chitinophaga chungangae</name>
    <dbReference type="NCBI Taxonomy" id="2821488"/>
    <lineage>
        <taxon>Bacteria</taxon>
        <taxon>Pseudomonadati</taxon>
        <taxon>Bacteroidota</taxon>
        <taxon>Chitinophagia</taxon>
        <taxon>Chitinophagales</taxon>
        <taxon>Chitinophagaceae</taxon>
        <taxon>Chitinophaga</taxon>
    </lineage>
</organism>
<keyword evidence="3" id="KW-0249">Electron transport</keyword>
<evidence type="ECO:0000256" key="2">
    <source>
        <dbReference type="ARBA" id="ARBA00022723"/>
    </source>
</evidence>
<dbReference type="Proteomes" id="UP000679126">
    <property type="component" value="Unassembled WGS sequence"/>
</dbReference>
<dbReference type="InterPro" id="IPR000923">
    <property type="entry name" value="BlueCu_1"/>
</dbReference>
<accession>A0ABS3YIA4</accession>
<proteinExistence type="predicted"/>
<dbReference type="PANTHER" id="PTHR38439:SF2">
    <property type="entry name" value="OUTER MEMBRANE PROTEIN H.8"/>
    <property type="match status" value="1"/>
</dbReference>
<protein>
    <recommendedName>
        <fullName evidence="5">Blue (type 1) copper domain-containing protein</fullName>
    </recommendedName>
</protein>
<reference evidence="7" key="1">
    <citation type="submission" date="2021-03" db="EMBL/GenBank/DDBJ databases">
        <title>Assistant Professor.</title>
        <authorList>
            <person name="Huq M.A."/>
        </authorList>
    </citation>
    <scope>NUCLEOTIDE SEQUENCE [LARGE SCALE GENOMIC DNA]</scope>
    <source>
        <strain evidence="7">MAH-28</strain>
    </source>
</reference>
<dbReference type="RefSeq" id="WP_209147148.1">
    <property type="nucleotide sequence ID" value="NZ_JAGHKP010000003.1"/>
</dbReference>
<evidence type="ECO:0000313" key="6">
    <source>
        <dbReference type="EMBL" id="MBO9154028.1"/>
    </source>
</evidence>
<dbReference type="CDD" id="cd04233">
    <property type="entry name" value="Auracyanin"/>
    <property type="match status" value="1"/>
</dbReference>
<dbReference type="SUPFAM" id="SSF49503">
    <property type="entry name" value="Cupredoxins"/>
    <property type="match status" value="1"/>
</dbReference>
<keyword evidence="4" id="KW-0186">Copper</keyword>
<evidence type="ECO:0000259" key="5">
    <source>
        <dbReference type="Pfam" id="PF00127"/>
    </source>
</evidence>
<evidence type="ECO:0000313" key="7">
    <source>
        <dbReference type="Proteomes" id="UP000679126"/>
    </source>
</evidence>
<dbReference type="Gene3D" id="2.60.40.420">
    <property type="entry name" value="Cupredoxins - blue copper proteins"/>
    <property type="match status" value="1"/>
</dbReference>
<dbReference type="Pfam" id="PF00127">
    <property type="entry name" value="Copper-bind"/>
    <property type="match status" value="1"/>
</dbReference>
<sequence length="366" mass="40513">MQYWKGLLCLLALLPLRLFAQDITIPMGVMPGLQFDLVRFRVPPGARVKIVFTNTDDMNHNLLIVKPGTREQVVSEALQLGEKGPEMNYTPASANVLWSLPVIAPQQSKTLEFTAPETPNIYPFVCTYPGHGTLMYGAMYVTADTALPALATDVNIPPQRRQDDISLEEKDVDHNNMHHGHSTALHPYKPVPPYLYRVFIEDASPAAIAVCLPMQLAYCWDASLCKLRFAWHGGFLDNSDLWKGKGDALAKVVGVKFFRDSAGYPLGAPGAKVSYKGYRLIDRFPEFHYTVNGLHVYERIQPKADGSGLIRSFRIPGAAQPLVFHAGDELQGTTFESTAGTWKGNDLRLTAAQAKAFSIIMTIKAH</sequence>
<feature type="domain" description="Blue (type 1) copper" evidence="5">
    <location>
        <begin position="33"/>
        <end position="141"/>
    </location>
</feature>
<comment type="caution">
    <text evidence="6">The sequence shown here is derived from an EMBL/GenBank/DDBJ whole genome shotgun (WGS) entry which is preliminary data.</text>
</comment>